<gene>
    <name evidence="3" type="primary">Hypp6929</name>
    <name evidence="3" type="ORF">BLAG_LOCUS5934</name>
</gene>
<organism evidence="3 4">
    <name type="scientific">Branchiostoma lanceolatum</name>
    <name type="common">Common lancelet</name>
    <name type="synonym">Amphioxus lanceolatum</name>
    <dbReference type="NCBI Taxonomy" id="7740"/>
    <lineage>
        <taxon>Eukaryota</taxon>
        <taxon>Metazoa</taxon>
        <taxon>Chordata</taxon>
        <taxon>Cephalochordata</taxon>
        <taxon>Leptocardii</taxon>
        <taxon>Amphioxiformes</taxon>
        <taxon>Branchiostomatidae</taxon>
        <taxon>Branchiostoma</taxon>
    </lineage>
</organism>
<reference evidence="3" key="1">
    <citation type="submission" date="2022-01" db="EMBL/GenBank/DDBJ databases">
        <authorList>
            <person name="Braso-Vives M."/>
        </authorList>
    </citation>
    <scope>NUCLEOTIDE SEQUENCE</scope>
</reference>
<evidence type="ECO:0000313" key="4">
    <source>
        <dbReference type="Proteomes" id="UP000838412"/>
    </source>
</evidence>
<proteinExistence type="predicted"/>
<evidence type="ECO:0000313" key="3">
    <source>
        <dbReference type="EMBL" id="CAH1242662.1"/>
    </source>
</evidence>
<feature type="region of interest" description="Disordered" evidence="1">
    <location>
        <begin position="32"/>
        <end position="54"/>
    </location>
</feature>
<name>A0A8J9YVT9_BRALA</name>
<evidence type="ECO:0000256" key="1">
    <source>
        <dbReference type="SAM" id="MobiDB-lite"/>
    </source>
</evidence>
<dbReference type="Proteomes" id="UP000838412">
    <property type="component" value="Chromosome 13"/>
</dbReference>
<dbReference type="EMBL" id="OV696698">
    <property type="protein sequence ID" value="CAH1242662.1"/>
    <property type="molecule type" value="Genomic_DNA"/>
</dbReference>
<protein>
    <submittedName>
        <fullName evidence="3">Hypp6929 protein</fullName>
    </submittedName>
</protein>
<keyword evidence="2" id="KW-0732">Signal</keyword>
<dbReference type="AlphaFoldDB" id="A0A8J9YVT9"/>
<keyword evidence="4" id="KW-1185">Reference proteome</keyword>
<evidence type="ECO:0000256" key="2">
    <source>
        <dbReference type="SAM" id="SignalP"/>
    </source>
</evidence>
<sequence length="97" mass="10839">MATVMLFMGLAVVVILFQPADADPGERSLMAVMKDTGHGDGPGETEDTSGEAQKNGEYVRVARSTRVLTCPCVKYCRLWNRHVCCWRRCYTILSVMH</sequence>
<feature type="signal peptide" evidence="2">
    <location>
        <begin position="1"/>
        <end position="22"/>
    </location>
</feature>
<feature type="chain" id="PRO_5035464092" evidence="2">
    <location>
        <begin position="23"/>
        <end position="97"/>
    </location>
</feature>
<accession>A0A8J9YVT9</accession>